<reference evidence="3" key="2">
    <citation type="journal article" date="2007" name="PLoS Biol.">
        <title>Survey sequencing and comparative analysis of the elephant shark (Callorhinchus milii) genome.</title>
        <authorList>
            <person name="Venkatesh B."/>
            <person name="Kirkness E.F."/>
            <person name="Loh Y.H."/>
            <person name="Halpern A.L."/>
            <person name="Lee A.P."/>
            <person name="Johnson J."/>
            <person name="Dandona N."/>
            <person name="Viswanathan L.D."/>
            <person name="Tay A."/>
            <person name="Venter J.C."/>
            <person name="Strausberg R.L."/>
            <person name="Brenner S."/>
        </authorList>
    </citation>
    <scope>NUCLEOTIDE SEQUENCE [LARGE SCALE GENOMIC DNA]</scope>
</reference>
<evidence type="ECO:0000313" key="2">
    <source>
        <dbReference type="Ensembl" id="ENSCMIP00000001745.1"/>
    </source>
</evidence>
<evidence type="ECO:0000313" key="3">
    <source>
        <dbReference type="Proteomes" id="UP000314986"/>
    </source>
</evidence>
<keyword evidence="1" id="KW-0479">Metal-binding</keyword>
<dbReference type="Ensembl" id="ENSCMIT00000001816.1">
    <property type="protein sequence ID" value="ENSCMIP00000001745.1"/>
    <property type="gene ID" value="ENSCMIG00000001093.1"/>
</dbReference>
<proteinExistence type="predicted"/>
<dbReference type="AlphaFoldDB" id="A0A4W3GGE7"/>
<dbReference type="SMART" id="SM00107">
    <property type="entry name" value="BTK"/>
    <property type="match status" value="1"/>
</dbReference>
<keyword evidence="1" id="KW-0862">Zinc</keyword>
<dbReference type="InParanoid" id="A0A4W3GGE7"/>
<dbReference type="Pfam" id="PF00779">
    <property type="entry name" value="BTK"/>
    <property type="match status" value="1"/>
</dbReference>
<dbReference type="GO" id="GO:0035556">
    <property type="term" value="P:intracellular signal transduction"/>
    <property type="evidence" value="ECO:0007669"/>
    <property type="project" value="InterPro"/>
</dbReference>
<sequence length="135" mass="15354">KVSVAILPTCTITPIRTALPLPLFPALSQSLILSLCVSLSPQIVYDEGPLYVFAKSDDVRKQWIKELQSRIRFNHELAQKFHPRFWLEGEWLCCQQTAKAAPGCRVIQSMNSCKVQLSLGWEWVMGLEGELRVRV</sequence>
<dbReference type="Proteomes" id="UP000314986">
    <property type="component" value="Unassembled WGS sequence"/>
</dbReference>
<reference evidence="2" key="5">
    <citation type="submission" date="2025-09" db="UniProtKB">
        <authorList>
            <consortium name="Ensembl"/>
        </authorList>
    </citation>
    <scope>IDENTIFICATION</scope>
</reference>
<dbReference type="PRINTS" id="PR00402">
    <property type="entry name" value="TECBTKDOMAIN"/>
</dbReference>
<reference evidence="2" key="4">
    <citation type="submission" date="2025-08" db="UniProtKB">
        <authorList>
            <consortium name="Ensembl"/>
        </authorList>
    </citation>
    <scope>IDENTIFICATION</scope>
</reference>
<reference evidence="3" key="1">
    <citation type="journal article" date="2006" name="Science">
        <title>Ancient noncoding elements conserved in the human genome.</title>
        <authorList>
            <person name="Venkatesh B."/>
            <person name="Kirkness E.F."/>
            <person name="Loh Y.H."/>
            <person name="Halpern A.L."/>
            <person name="Lee A.P."/>
            <person name="Johnson J."/>
            <person name="Dandona N."/>
            <person name="Viswanathan L.D."/>
            <person name="Tay A."/>
            <person name="Venter J.C."/>
            <person name="Strausberg R.L."/>
            <person name="Brenner S."/>
        </authorList>
    </citation>
    <scope>NUCLEOTIDE SEQUENCE [LARGE SCALE GENOMIC DNA]</scope>
</reference>
<protein>
    <recommendedName>
        <fullName evidence="4">PH domain-containing protein</fullName>
    </recommendedName>
</protein>
<dbReference type="GO" id="GO:0008270">
    <property type="term" value="F:zinc ion binding"/>
    <property type="evidence" value="ECO:0007669"/>
    <property type="project" value="UniProtKB-KW"/>
</dbReference>
<evidence type="ECO:0000256" key="1">
    <source>
        <dbReference type="PROSITE-ProRule" id="PRU00432"/>
    </source>
</evidence>
<dbReference type="Gene3D" id="2.30.29.30">
    <property type="entry name" value="Pleckstrin-homology domain (PH domain)/Phosphotyrosine-binding domain (PTB)"/>
    <property type="match status" value="1"/>
</dbReference>
<organism evidence="2 3">
    <name type="scientific">Callorhinchus milii</name>
    <name type="common">Ghost shark</name>
    <dbReference type="NCBI Taxonomy" id="7868"/>
    <lineage>
        <taxon>Eukaryota</taxon>
        <taxon>Metazoa</taxon>
        <taxon>Chordata</taxon>
        <taxon>Craniata</taxon>
        <taxon>Vertebrata</taxon>
        <taxon>Chondrichthyes</taxon>
        <taxon>Holocephali</taxon>
        <taxon>Chimaeriformes</taxon>
        <taxon>Callorhinchidae</taxon>
        <taxon>Callorhinchus</taxon>
    </lineage>
</organism>
<dbReference type="InterPro" id="IPR001562">
    <property type="entry name" value="Znf_Btk_motif"/>
</dbReference>
<keyword evidence="1" id="KW-0863">Zinc-finger</keyword>
<dbReference type="SUPFAM" id="SSF50729">
    <property type="entry name" value="PH domain-like"/>
    <property type="match status" value="1"/>
</dbReference>
<evidence type="ECO:0008006" key="4">
    <source>
        <dbReference type="Google" id="ProtNLM"/>
    </source>
</evidence>
<dbReference type="PROSITE" id="PS51113">
    <property type="entry name" value="ZF_BTK"/>
    <property type="match status" value="1"/>
</dbReference>
<accession>A0A4W3GGE7</accession>
<dbReference type="GeneTree" id="ENSGT00940000158469"/>
<dbReference type="STRING" id="7868.ENSCMIP00000001745"/>
<dbReference type="InterPro" id="IPR011993">
    <property type="entry name" value="PH-like_dom_sf"/>
</dbReference>
<name>A0A4W3GGE7_CALMI</name>
<keyword evidence="3" id="KW-1185">Reference proteome</keyword>
<reference evidence="3" key="3">
    <citation type="journal article" date="2014" name="Nature">
        <title>Elephant shark genome provides unique insights into gnathostome evolution.</title>
        <authorList>
            <consortium name="International Elephant Shark Genome Sequencing Consortium"/>
            <person name="Venkatesh B."/>
            <person name="Lee A.P."/>
            <person name="Ravi V."/>
            <person name="Maurya A.K."/>
            <person name="Lian M.M."/>
            <person name="Swann J.B."/>
            <person name="Ohta Y."/>
            <person name="Flajnik M.F."/>
            <person name="Sutoh Y."/>
            <person name="Kasahara M."/>
            <person name="Hoon S."/>
            <person name="Gangu V."/>
            <person name="Roy S.W."/>
            <person name="Irimia M."/>
            <person name="Korzh V."/>
            <person name="Kondrychyn I."/>
            <person name="Lim Z.W."/>
            <person name="Tay B.H."/>
            <person name="Tohari S."/>
            <person name="Kong K.W."/>
            <person name="Ho S."/>
            <person name="Lorente-Galdos B."/>
            <person name="Quilez J."/>
            <person name="Marques-Bonet T."/>
            <person name="Raney B.J."/>
            <person name="Ingham P.W."/>
            <person name="Tay A."/>
            <person name="Hillier L.W."/>
            <person name="Minx P."/>
            <person name="Boehm T."/>
            <person name="Wilson R.K."/>
            <person name="Brenner S."/>
            <person name="Warren W.C."/>
        </authorList>
    </citation>
    <scope>NUCLEOTIDE SEQUENCE [LARGE SCALE GENOMIC DNA]</scope>
</reference>